<dbReference type="AlphaFoldDB" id="A0AAV2BF17"/>
<reference evidence="1 2" key="1">
    <citation type="submission" date="2024-04" db="EMBL/GenBank/DDBJ databases">
        <authorList>
            <person name="Rising A."/>
            <person name="Reimegard J."/>
            <person name="Sonavane S."/>
            <person name="Akerstrom W."/>
            <person name="Nylinder S."/>
            <person name="Hedman E."/>
            <person name="Kallberg Y."/>
        </authorList>
    </citation>
    <scope>NUCLEOTIDE SEQUENCE [LARGE SCALE GENOMIC DNA]</scope>
</reference>
<protein>
    <recommendedName>
        <fullName evidence="3">Secreted protein</fullName>
    </recommendedName>
</protein>
<evidence type="ECO:0000313" key="2">
    <source>
        <dbReference type="Proteomes" id="UP001497382"/>
    </source>
</evidence>
<sequence length="49" mass="5579">MYSSFMPSSRRSLIMKLTLVTSCNCSLAIADRSPNNRKNTAERGSIQWR</sequence>
<accession>A0AAV2BF17</accession>
<comment type="caution">
    <text evidence="1">The sequence shown here is derived from an EMBL/GenBank/DDBJ whole genome shotgun (WGS) entry which is preliminary data.</text>
</comment>
<dbReference type="EMBL" id="CAXIEN010000353">
    <property type="protein sequence ID" value="CAL1294776.1"/>
    <property type="molecule type" value="Genomic_DNA"/>
</dbReference>
<proteinExistence type="predicted"/>
<keyword evidence="2" id="KW-1185">Reference proteome</keyword>
<evidence type="ECO:0008006" key="3">
    <source>
        <dbReference type="Google" id="ProtNLM"/>
    </source>
</evidence>
<organism evidence="1 2">
    <name type="scientific">Larinioides sclopetarius</name>
    <dbReference type="NCBI Taxonomy" id="280406"/>
    <lineage>
        <taxon>Eukaryota</taxon>
        <taxon>Metazoa</taxon>
        <taxon>Ecdysozoa</taxon>
        <taxon>Arthropoda</taxon>
        <taxon>Chelicerata</taxon>
        <taxon>Arachnida</taxon>
        <taxon>Araneae</taxon>
        <taxon>Araneomorphae</taxon>
        <taxon>Entelegynae</taxon>
        <taxon>Araneoidea</taxon>
        <taxon>Araneidae</taxon>
        <taxon>Larinioides</taxon>
    </lineage>
</organism>
<name>A0AAV2BF17_9ARAC</name>
<dbReference type="Proteomes" id="UP001497382">
    <property type="component" value="Unassembled WGS sequence"/>
</dbReference>
<evidence type="ECO:0000313" key="1">
    <source>
        <dbReference type="EMBL" id="CAL1294776.1"/>
    </source>
</evidence>
<gene>
    <name evidence="1" type="ORF">LARSCL_LOCUS18906</name>
</gene>